<reference evidence="2" key="2">
    <citation type="submission" date="2023-06" db="EMBL/GenBank/DDBJ databases">
        <authorList>
            <person name="Ma L."/>
            <person name="Liu K.-W."/>
            <person name="Li Z."/>
            <person name="Hsiao Y.-Y."/>
            <person name="Qi Y."/>
            <person name="Fu T."/>
            <person name="Tang G."/>
            <person name="Zhang D."/>
            <person name="Sun W.-H."/>
            <person name="Liu D.-K."/>
            <person name="Li Y."/>
            <person name="Chen G.-Z."/>
            <person name="Liu X.-D."/>
            <person name="Liao X.-Y."/>
            <person name="Jiang Y.-T."/>
            <person name="Yu X."/>
            <person name="Hao Y."/>
            <person name="Huang J."/>
            <person name="Zhao X.-W."/>
            <person name="Ke S."/>
            <person name="Chen Y.-Y."/>
            <person name="Wu W.-L."/>
            <person name="Hsu J.-L."/>
            <person name="Lin Y.-F."/>
            <person name="Huang M.-D."/>
            <person name="Li C.-Y."/>
            <person name="Huang L."/>
            <person name="Wang Z.-W."/>
            <person name="Zhao X."/>
            <person name="Zhong W.-Y."/>
            <person name="Peng D.-H."/>
            <person name="Ahmad S."/>
            <person name="Lan S."/>
            <person name="Zhang J.-S."/>
            <person name="Tsai W.-C."/>
            <person name="Van De Peer Y."/>
            <person name="Liu Z.-J."/>
        </authorList>
    </citation>
    <scope>NUCLEOTIDE SEQUENCE</scope>
    <source>
        <strain evidence="2">CP</strain>
        <tissue evidence="2">Leaves</tissue>
    </source>
</reference>
<gene>
    <name evidence="2" type="ORF">QJS10_CPB20g01229</name>
</gene>
<comment type="caution">
    <text evidence="2">The sequence shown here is derived from an EMBL/GenBank/DDBJ whole genome shotgun (WGS) entry which is preliminary data.</text>
</comment>
<sequence>MGSTEPHDSPSNCKSKISLIASRDGEEAQWQVVPPRRRSRLMKGEPKVTNVNVSSRKSSQSGYEEKQVQQAPRRSIVSRPSALKEGGTSQAKSIVSPVNAPLASMTGAEVQGKDIQEQVIQQSRSRGTRVRSSPIVIPVGFVSEMQTESLPSKVATEPMSTDSSKALVLVESAISRAAKKRNIEETRDSFSIQSERSKAQMPSRSIAHERAREMLHSSWGDEENTTFVLKGHVQATDDPMELVQGILAILHCILVEDSHILIDK</sequence>
<accession>A0AAV9C880</accession>
<evidence type="ECO:0000313" key="3">
    <source>
        <dbReference type="Proteomes" id="UP001180020"/>
    </source>
</evidence>
<protein>
    <submittedName>
        <fullName evidence="2">Uncharacterized protein</fullName>
    </submittedName>
</protein>
<evidence type="ECO:0000256" key="1">
    <source>
        <dbReference type="SAM" id="MobiDB-lite"/>
    </source>
</evidence>
<feature type="region of interest" description="Disordered" evidence="1">
    <location>
        <begin position="1"/>
        <end position="95"/>
    </location>
</feature>
<proteinExistence type="predicted"/>
<reference evidence="2" key="1">
    <citation type="journal article" date="2023" name="Nat. Commun.">
        <title>Diploid and tetraploid genomes of Acorus and the evolution of monocots.</title>
        <authorList>
            <person name="Ma L."/>
            <person name="Liu K.W."/>
            <person name="Li Z."/>
            <person name="Hsiao Y.Y."/>
            <person name="Qi Y."/>
            <person name="Fu T."/>
            <person name="Tang G.D."/>
            <person name="Zhang D."/>
            <person name="Sun W.H."/>
            <person name="Liu D.K."/>
            <person name="Li Y."/>
            <person name="Chen G.Z."/>
            <person name="Liu X.D."/>
            <person name="Liao X.Y."/>
            <person name="Jiang Y.T."/>
            <person name="Yu X."/>
            <person name="Hao Y."/>
            <person name="Huang J."/>
            <person name="Zhao X.W."/>
            <person name="Ke S."/>
            <person name="Chen Y.Y."/>
            <person name="Wu W.L."/>
            <person name="Hsu J.L."/>
            <person name="Lin Y.F."/>
            <person name="Huang M.D."/>
            <person name="Li C.Y."/>
            <person name="Huang L."/>
            <person name="Wang Z.W."/>
            <person name="Zhao X."/>
            <person name="Zhong W.Y."/>
            <person name="Peng D.H."/>
            <person name="Ahmad S."/>
            <person name="Lan S."/>
            <person name="Zhang J.S."/>
            <person name="Tsai W.C."/>
            <person name="Van de Peer Y."/>
            <person name="Liu Z.J."/>
        </authorList>
    </citation>
    <scope>NUCLEOTIDE SEQUENCE</scope>
    <source>
        <strain evidence="2">CP</strain>
    </source>
</reference>
<dbReference type="EMBL" id="JAUJYO010000020">
    <property type="protein sequence ID" value="KAK1284849.1"/>
    <property type="molecule type" value="Genomic_DNA"/>
</dbReference>
<name>A0AAV9C880_ACOCL</name>
<dbReference type="AlphaFoldDB" id="A0AAV9C880"/>
<organism evidence="2 3">
    <name type="scientific">Acorus calamus</name>
    <name type="common">Sweet flag</name>
    <dbReference type="NCBI Taxonomy" id="4465"/>
    <lineage>
        <taxon>Eukaryota</taxon>
        <taxon>Viridiplantae</taxon>
        <taxon>Streptophyta</taxon>
        <taxon>Embryophyta</taxon>
        <taxon>Tracheophyta</taxon>
        <taxon>Spermatophyta</taxon>
        <taxon>Magnoliopsida</taxon>
        <taxon>Liliopsida</taxon>
        <taxon>Acoraceae</taxon>
        <taxon>Acorus</taxon>
    </lineage>
</organism>
<keyword evidence="3" id="KW-1185">Reference proteome</keyword>
<feature type="compositionally biased region" description="Polar residues" evidence="1">
    <location>
        <begin position="49"/>
        <end position="72"/>
    </location>
</feature>
<evidence type="ECO:0000313" key="2">
    <source>
        <dbReference type="EMBL" id="KAK1284849.1"/>
    </source>
</evidence>
<dbReference type="Proteomes" id="UP001180020">
    <property type="component" value="Unassembled WGS sequence"/>
</dbReference>